<comment type="caution">
    <text evidence="12">The sequence shown here is derived from an EMBL/GenBank/DDBJ whole genome shotgun (WGS) entry which is preliminary data.</text>
</comment>
<keyword evidence="5 8" id="KW-1133">Transmembrane helix</keyword>
<dbReference type="RefSeq" id="XP_007762518.1">
    <property type="nucleotide sequence ID" value="XM_007764328.1"/>
</dbReference>
<evidence type="ECO:0000256" key="8">
    <source>
        <dbReference type="SAM" id="Phobius"/>
    </source>
</evidence>
<comment type="similarity">
    <text evidence="2">Belongs to the LU7TM family.</text>
</comment>
<evidence type="ECO:0000313" key="12">
    <source>
        <dbReference type="EMBL" id="EIW87046.1"/>
    </source>
</evidence>
<dbReference type="GeneID" id="19207069"/>
<dbReference type="OMA" id="AYLWRPS"/>
<dbReference type="KEGG" id="cput:CONPUDRAFT_45418"/>
<comment type="subcellular location">
    <subcellularLocation>
        <location evidence="1">Membrane</location>
        <topology evidence="1">Multi-pass membrane protein</topology>
    </subcellularLocation>
</comment>
<organism evidence="12 13">
    <name type="scientific">Coniophora puteana (strain RWD-64-598)</name>
    <name type="common">Brown rot fungus</name>
    <dbReference type="NCBI Taxonomy" id="741705"/>
    <lineage>
        <taxon>Eukaryota</taxon>
        <taxon>Fungi</taxon>
        <taxon>Dikarya</taxon>
        <taxon>Basidiomycota</taxon>
        <taxon>Agaricomycotina</taxon>
        <taxon>Agaricomycetes</taxon>
        <taxon>Agaricomycetidae</taxon>
        <taxon>Boletales</taxon>
        <taxon>Coniophorineae</taxon>
        <taxon>Coniophoraceae</taxon>
        <taxon>Coniophora</taxon>
    </lineage>
</organism>
<evidence type="ECO:0000256" key="9">
    <source>
        <dbReference type="SAM" id="SignalP"/>
    </source>
</evidence>
<evidence type="ECO:0000256" key="2">
    <source>
        <dbReference type="ARBA" id="ARBA00007883"/>
    </source>
</evidence>
<evidence type="ECO:0000256" key="1">
    <source>
        <dbReference type="ARBA" id="ARBA00004141"/>
    </source>
</evidence>
<evidence type="ECO:0000256" key="5">
    <source>
        <dbReference type="ARBA" id="ARBA00022989"/>
    </source>
</evidence>
<dbReference type="PANTHER" id="PTHR21229">
    <property type="entry name" value="LUNG SEVEN TRANSMEMBRANE RECEPTOR"/>
    <property type="match status" value="1"/>
</dbReference>
<name>A0A5M3N6V6_CONPW</name>
<feature type="transmembrane region" description="Helical" evidence="8">
    <location>
        <begin position="289"/>
        <end position="308"/>
    </location>
</feature>
<feature type="domain" description="GOST seven transmembrane" evidence="10">
    <location>
        <begin position="253"/>
        <end position="505"/>
    </location>
</feature>
<feature type="domain" description="PTM1-like N-terminal" evidence="11">
    <location>
        <begin position="37"/>
        <end position="123"/>
    </location>
</feature>
<protein>
    <submittedName>
        <fullName evidence="12">Protein PTM1</fullName>
    </submittedName>
</protein>
<sequence>MQYFGAGRAVLLLGWLSWAIHLAAAYKVPFTDSDYSRQACSGMWGGDSAFINVTFDSASSQGQVSMVIYEWKDVDYLGKVTSETDDSLPRTYVCTTDALKAGFCDVSQLGTFILDLPPDKPANETSFWLARLSLTQVGESDSSESLESTGGLWDNPEGNPIVPPEDYTSPWRSRSVAPVVVHPRQSQSGALSYKDPIQYEVRYTGYYCVAIVPVTVLNGARQASTDVPYHPTYNGVILFQNTFSGELAAADYPKVNFYFVMFLAYVAFGSLWAWQCYKHVTELLPIQHYLSGLVGFLVVEMIASWVYYRYLNAHGRNTAATVFLFVVSILDAGRNALSFFMLLVVALGLSVVREDLGRTMLRCQILAGAHFIFGVLYGVGIVELELESTSALILLMFIIPLAFTLSGFFMWILYALNGTMTNLAARKQRYKLTMFKRLYHILLATVIIIAVFFVISTLSFSDRYAEDYAAKSWRTRWWLLDGYLAILYFVAFWAIAYLWRPTETNRR</sequence>
<dbReference type="GO" id="GO:0005829">
    <property type="term" value="C:cytosol"/>
    <property type="evidence" value="ECO:0007669"/>
    <property type="project" value="GOC"/>
</dbReference>
<dbReference type="PANTHER" id="PTHR21229:SF1">
    <property type="entry name" value="GH17801P"/>
    <property type="match status" value="1"/>
</dbReference>
<evidence type="ECO:0000256" key="7">
    <source>
        <dbReference type="SAM" id="MobiDB-lite"/>
    </source>
</evidence>
<feature type="transmembrane region" description="Helical" evidence="8">
    <location>
        <begin position="478"/>
        <end position="499"/>
    </location>
</feature>
<keyword evidence="13" id="KW-1185">Reference proteome</keyword>
<dbReference type="GO" id="GO:0042147">
    <property type="term" value="P:retrograde transport, endosome to Golgi"/>
    <property type="evidence" value="ECO:0007669"/>
    <property type="project" value="TreeGrafter"/>
</dbReference>
<evidence type="ECO:0000256" key="3">
    <source>
        <dbReference type="ARBA" id="ARBA00022692"/>
    </source>
</evidence>
<feature type="transmembrane region" description="Helical" evidence="8">
    <location>
        <begin position="320"/>
        <end position="349"/>
    </location>
</feature>
<evidence type="ECO:0000259" key="11">
    <source>
        <dbReference type="Pfam" id="PF21902"/>
    </source>
</evidence>
<dbReference type="Pfam" id="PF06814">
    <property type="entry name" value="GOST_TM"/>
    <property type="match status" value="1"/>
</dbReference>
<feature type="region of interest" description="Disordered" evidence="7">
    <location>
        <begin position="140"/>
        <end position="167"/>
    </location>
</feature>
<dbReference type="OrthoDB" id="19932at2759"/>
<evidence type="ECO:0000256" key="4">
    <source>
        <dbReference type="ARBA" id="ARBA00022729"/>
    </source>
</evidence>
<feature type="chain" id="PRO_5024288141" evidence="9">
    <location>
        <begin position="26"/>
        <end position="507"/>
    </location>
</feature>
<dbReference type="InterPro" id="IPR053938">
    <property type="entry name" value="PTM1-like_N"/>
</dbReference>
<evidence type="ECO:0000259" key="10">
    <source>
        <dbReference type="Pfam" id="PF06814"/>
    </source>
</evidence>
<keyword evidence="4 9" id="KW-0732">Signal</keyword>
<keyword evidence="6 8" id="KW-0472">Membrane</keyword>
<keyword evidence="3 8" id="KW-0812">Transmembrane</keyword>
<dbReference type="GO" id="GO:0016020">
    <property type="term" value="C:membrane"/>
    <property type="evidence" value="ECO:0007669"/>
    <property type="project" value="UniProtKB-SubCell"/>
</dbReference>
<feature type="transmembrane region" description="Helical" evidence="8">
    <location>
        <begin position="438"/>
        <end position="458"/>
    </location>
</feature>
<feature type="transmembrane region" description="Helical" evidence="8">
    <location>
        <begin position="361"/>
        <end position="379"/>
    </location>
</feature>
<dbReference type="GO" id="GO:0005794">
    <property type="term" value="C:Golgi apparatus"/>
    <property type="evidence" value="ECO:0007669"/>
    <property type="project" value="TreeGrafter"/>
</dbReference>
<dbReference type="InterPro" id="IPR009637">
    <property type="entry name" value="GPR107/GPR108-like"/>
</dbReference>
<feature type="transmembrane region" description="Helical" evidence="8">
    <location>
        <begin position="391"/>
        <end position="417"/>
    </location>
</feature>
<dbReference type="AlphaFoldDB" id="A0A5M3N6V6"/>
<dbReference type="Proteomes" id="UP000053558">
    <property type="component" value="Unassembled WGS sequence"/>
</dbReference>
<evidence type="ECO:0000313" key="13">
    <source>
        <dbReference type="Proteomes" id="UP000053558"/>
    </source>
</evidence>
<dbReference type="Pfam" id="PF21902">
    <property type="entry name" value="PTM1-like_N"/>
    <property type="match status" value="1"/>
</dbReference>
<gene>
    <name evidence="12" type="ORF">CONPUDRAFT_45418</name>
</gene>
<dbReference type="EMBL" id="JH711573">
    <property type="protein sequence ID" value="EIW87046.1"/>
    <property type="molecule type" value="Genomic_DNA"/>
</dbReference>
<accession>A0A5M3N6V6</accession>
<feature type="transmembrane region" description="Helical" evidence="8">
    <location>
        <begin position="257"/>
        <end position="277"/>
    </location>
</feature>
<reference evidence="13" key="1">
    <citation type="journal article" date="2012" name="Science">
        <title>The Paleozoic origin of enzymatic lignin decomposition reconstructed from 31 fungal genomes.</title>
        <authorList>
            <person name="Floudas D."/>
            <person name="Binder M."/>
            <person name="Riley R."/>
            <person name="Barry K."/>
            <person name="Blanchette R.A."/>
            <person name="Henrissat B."/>
            <person name="Martinez A.T."/>
            <person name="Otillar R."/>
            <person name="Spatafora J.W."/>
            <person name="Yadav J.S."/>
            <person name="Aerts A."/>
            <person name="Benoit I."/>
            <person name="Boyd A."/>
            <person name="Carlson A."/>
            <person name="Copeland A."/>
            <person name="Coutinho P.M."/>
            <person name="de Vries R.P."/>
            <person name="Ferreira P."/>
            <person name="Findley K."/>
            <person name="Foster B."/>
            <person name="Gaskell J."/>
            <person name="Glotzer D."/>
            <person name="Gorecki P."/>
            <person name="Heitman J."/>
            <person name="Hesse C."/>
            <person name="Hori C."/>
            <person name="Igarashi K."/>
            <person name="Jurgens J.A."/>
            <person name="Kallen N."/>
            <person name="Kersten P."/>
            <person name="Kohler A."/>
            <person name="Kuees U."/>
            <person name="Kumar T.K.A."/>
            <person name="Kuo A."/>
            <person name="LaButti K."/>
            <person name="Larrondo L.F."/>
            <person name="Lindquist E."/>
            <person name="Ling A."/>
            <person name="Lombard V."/>
            <person name="Lucas S."/>
            <person name="Lundell T."/>
            <person name="Martin R."/>
            <person name="McLaughlin D.J."/>
            <person name="Morgenstern I."/>
            <person name="Morin E."/>
            <person name="Murat C."/>
            <person name="Nagy L.G."/>
            <person name="Nolan M."/>
            <person name="Ohm R.A."/>
            <person name="Patyshakuliyeva A."/>
            <person name="Rokas A."/>
            <person name="Ruiz-Duenas F.J."/>
            <person name="Sabat G."/>
            <person name="Salamov A."/>
            <person name="Samejima M."/>
            <person name="Schmutz J."/>
            <person name="Slot J.C."/>
            <person name="St John F."/>
            <person name="Stenlid J."/>
            <person name="Sun H."/>
            <person name="Sun S."/>
            <person name="Syed K."/>
            <person name="Tsang A."/>
            <person name="Wiebenga A."/>
            <person name="Young D."/>
            <person name="Pisabarro A."/>
            <person name="Eastwood D.C."/>
            <person name="Martin F."/>
            <person name="Cullen D."/>
            <person name="Grigoriev I.V."/>
            <person name="Hibbett D.S."/>
        </authorList>
    </citation>
    <scope>NUCLEOTIDE SEQUENCE [LARGE SCALE GENOMIC DNA]</scope>
    <source>
        <strain evidence="13">RWD-64-598 SS2</strain>
    </source>
</reference>
<dbReference type="InterPro" id="IPR053937">
    <property type="entry name" value="GOST_TM"/>
</dbReference>
<proteinExistence type="inferred from homology"/>
<evidence type="ECO:0000256" key="6">
    <source>
        <dbReference type="ARBA" id="ARBA00023136"/>
    </source>
</evidence>
<feature type="signal peptide" evidence="9">
    <location>
        <begin position="1"/>
        <end position="25"/>
    </location>
</feature>